<evidence type="ECO:0000313" key="3">
    <source>
        <dbReference type="Proteomes" id="UP001165124"/>
    </source>
</evidence>
<dbReference type="SUPFAM" id="SSF54909">
    <property type="entry name" value="Dimeric alpha+beta barrel"/>
    <property type="match status" value="1"/>
</dbReference>
<dbReference type="Pfam" id="PF03992">
    <property type="entry name" value="ABM"/>
    <property type="match status" value="1"/>
</dbReference>
<feature type="domain" description="ABM" evidence="1">
    <location>
        <begin position="5"/>
        <end position="71"/>
    </location>
</feature>
<evidence type="ECO:0000259" key="1">
    <source>
        <dbReference type="Pfam" id="PF03992"/>
    </source>
</evidence>
<evidence type="ECO:0000313" key="2">
    <source>
        <dbReference type="EMBL" id="GLW63959.1"/>
    </source>
</evidence>
<reference evidence="2" key="1">
    <citation type="submission" date="2023-02" db="EMBL/GenBank/DDBJ databases">
        <title>Actinomadura rubrobrunea NBRC 14622.</title>
        <authorList>
            <person name="Ichikawa N."/>
            <person name="Sato H."/>
            <person name="Tonouchi N."/>
        </authorList>
    </citation>
    <scope>NUCLEOTIDE SEQUENCE</scope>
    <source>
        <strain evidence="2">NBRC 14622</strain>
    </source>
</reference>
<gene>
    <name evidence="2" type="ORF">Arub01_22030</name>
</gene>
<name>A0A9W6PSX8_9ACTN</name>
<proteinExistence type="predicted"/>
<accession>A0A9W6PSX8</accession>
<dbReference type="AlphaFoldDB" id="A0A9W6PSX8"/>
<comment type="caution">
    <text evidence="2">The sequence shown here is derived from an EMBL/GenBank/DDBJ whole genome shotgun (WGS) entry which is preliminary data.</text>
</comment>
<keyword evidence="3" id="KW-1185">Reference proteome</keyword>
<dbReference type="InterPro" id="IPR011008">
    <property type="entry name" value="Dimeric_a/b-barrel"/>
</dbReference>
<dbReference type="EMBL" id="BSRZ01000004">
    <property type="protein sequence ID" value="GLW63959.1"/>
    <property type="molecule type" value="Genomic_DNA"/>
</dbReference>
<dbReference type="Proteomes" id="UP001165124">
    <property type="component" value="Unassembled WGS sequence"/>
</dbReference>
<organism evidence="2 3">
    <name type="scientific">Actinomadura rubrobrunea</name>
    <dbReference type="NCBI Taxonomy" id="115335"/>
    <lineage>
        <taxon>Bacteria</taxon>
        <taxon>Bacillati</taxon>
        <taxon>Actinomycetota</taxon>
        <taxon>Actinomycetes</taxon>
        <taxon>Streptosporangiales</taxon>
        <taxon>Thermomonosporaceae</taxon>
        <taxon>Actinomadura</taxon>
    </lineage>
</organism>
<sequence>MSQMPVRVVVHYRDPDGPTETLAAAYRRAARDLAGTPGLLGHELLGAIDGDGRFALLMAWRDLASYRAWERRLRAAGHPSPLRKFQDRTRPGGHYEVYVVHDADYPAADAAGAADPLSQPSG</sequence>
<protein>
    <recommendedName>
        <fullName evidence="1">ABM domain-containing protein</fullName>
    </recommendedName>
</protein>
<dbReference type="InterPro" id="IPR007138">
    <property type="entry name" value="ABM_dom"/>
</dbReference>
<dbReference type="Gene3D" id="3.30.70.100">
    <property type="match status" value="1"/>
</dbReference>